<evidence type="ECO:0000313" key="3">
    <source>
        <dbReference type="Proteomes" id="UP000092583"/>
    </source>
</evidence>
<reference evidence="2 3" key="1">
    <citation type="submission" date="2013-07" db="EMBL/GenBank/DDBJ databases">
        <title>The Genome Sequence of Kwoniella mangroviensis CBS10435.</title>
        <authorList>
            <consortium name="The Broad Institute Genome Sequencing Platform"/>
            <person name="Cuomo C."/>
            <person name="Litvintseva A."/>
            <person name="Chen Y."/>
            <person name="Heitman J."/>
            <person name="Sun S."/>
            <person name="Springer D."/>
            <person name="Dromer F."/>
            <person name="Young S.K."/>
            <person name="Zeng Q."/>
            <person name="Gargeya S."/>
            <person name="Fitzgerald M."/>
            <person name="Abouelleil A."/>
            <person name="Alvarado L."/>
            <person name="Berlin A.M."/>
            <person name="Chapman S.B."/>
            <person name="Dewar J."/>
            <person name="Goldberg J."/>
            <person name="Griggs A."/>
            <person name="Gujja S."/>
            <person name="Hansen M."/>
            <person name="Howarth C."/>
            <person name="Imamovic A."/>
            <person name="Larimer J."/>
            <person name="McCowan C."/>
            <person name="Murphy C."/>
            <person name="Pearson M."/>
            <person name="Priest M."/>
            <person name="Roberts A."/>
            <person name="Saif S."/>
            <person name="Shea T."/>
            <person name="Sykes S."/>
            <person name="Wortman J."/>
            <person name="Nusbaum C."/>
            <person name="Birren B."/>
        </authorList>
    </citation>
    <scope>NUCLEOTIDE SEQUENCE [LARGE SCALE GENOMIC DNA]</scope>
    <source>
        <strain evidence="2 3">CBS 10435</strain>
    </source>
</reference>
<proteinExistence type="predicted"/>
<evidence type="ECO:0000256" key="1">
    <source>
        <dbReference type="SAM" id="MobiDB-lite"/>
    </source>
</evidence>
<name>A0A1B9J3D9_9TREE</name>
<sequence length="86" mass="9233">MSDQETETVCKTSSPSTTTNTSDRSQGDIVPTKGKSRDDYHWSGDDTIFKEVVPGSGYYPQQLELVDDDDDNATAAAASDGMADHA</sequence>
<reference evidence="3" key="2">
    <citation type="submission" date="2013-12" db="EMBL/GenBank/DDBJ databases">
        <title>Evolution of pathogenesis and genome organization in the Tremellales.</title>
        <authorList>
            <person name="Cuomo C."/>
            <person name="Litvintseva A."/>
            <person name="Heitman J."/>
            <person name="Chen Y."/>
            <person name="Sun S."/>
            <person name="Springer D."/>
            <person name="Dromer F."/>
            <person name="Young S."/>
            <person name="Zeng Q."/>
            <person name="Chapman S."/>
            <person name="Gujja S."/>
            <person name="Saif S."/>
            <person name="Birren B."/>
        </authorList>
    </citation>
    <scope>NUCLEOTIDE SEQUENCE [LARGE SCALE GENOMIC DNA]</scope>
    <source>
        <strain evidence="3">CBS 10435</strain>
    </source>
</reference>
<feature type="compositionally biased region" description="Low complexity" evidence="1">
    <location>
        <begin position="12"/>
        <end position="24"/>
    </location>
</feature>
<dbReference type="AlphaFoldDB" id="A0A1B9J3D9"/>
<dbReference type="Proteomes" id="UP000092583">
    <property type="component" value="Unassembled WGS sequence"/>
</dbReference>
<protein>
    <submittedName>
        <fullName evidence="2">Uncharacterized protein</fullName>
    </submittedName>
</protein>
<accession>A0A1B9J3D9</accession>
<keyword evidence="3" id="KW-1185">Reference proteome</keyword>
<dbReference type="EMBL" id="KI669459">
    <property type="protein sequence ID" value="OCF62285.1"/>
    <property type="molecule type" value="Genomic_DNA"/>
</dbReference>
<evidence type="ECO:0000313" key="2">
    <source>
        <dbReference type="EMBL" id="OCF62285.1"/>
    </source>
</evidence>
<feature type="region of interest" description="Disordered" evidence="1">
    <location>
        <begin position="1"/>
        <end position="41"/>
    </location>
</feature>
<organism evidence="2 3">
    <name type="scientific">Kwoniella mangroviensis CBS 10435</name>
    <dbReference type="NCBI Taxonomy" id="1331196"/>
    <lineage>
        <taxon>Eukaryota</taxon>
        <taxon>Fungi</taxon>
        <taxon>Dikarya</taxon>
        <taxon>Basidiomycota</taxon>
        <taxon>Agaricomycotina</taxon>
        <taxon>Tremellomycetes</taxon>
        <taxon>Tremellales</taxon>
        <taxon>Cryptococcaceae</taxon>
        <taxon>Kwoniella</taxon>
    </lineage>
</organism>
<gene>
    <name evidence="2" type="ORF">L486_01953</name>
</gene>